<evidence type="ECO:0000313" key="3">
    <source>
        <dbReference type="EMBL" id="WGV16217.1"/>
    </source>
</evidence>
<accession>A0ABY8Q7N0</accession>
<name>A0ABY8Q7N0_9RHOB</name>
<proteinExistence type="predicted"/>
<reference evidence="3 4" key="1">
    <citation type="submission" date="2023-04" db="EMBL/GenBank/DDBJ databases">
        <title>YMD61, complete Genome.</title>
        <authorList>
            <person name="Zhang J."/>
        </authorList>
    </citation>
    <scope>NUCLEOTIDE SEQUENCE [LARGE SCALE GENOMIC DNA]</scope>
    <source>
        <strain evidence="3 4">YMD61</strain>
    </source>
</reference>
<protein>
    <submittedName>
        <fullName evidence="3">5-bromo-4-chloroindolyl phosphate hydrolysis family protein</fullName>
    </submittedName>
</protein>
<feature type="transmembrane region" description="Helical" evidence="2">
    <location>
        <begin position="115"/>
        <end position="133"/>
    </location>
</feature>
<sequence length="307" mass="33549">MAQRFGGKYSPDPQRRGDGDEARRARQNAQPVATGGPEGPHRFDGKRPIRKGARVNFFFFIALTPLIPAFSGGPEALFPGLGATGLLLLSAWLTREGTRAHQEYDDRRIARRPAIPRKIFGAVLTGAALALAASISQPGLLPLAFGAVGGILHLAAFGPDPLRDKGAEGIDSFQTDRVARAVDEAERLVAGMKDAILRANDRALESRVDRFADTARAMFRTIEADPRDLTSARKYLSVYLAGARDATVKFADFYAQSRDSKARAEYEALLADLETNFASRTRALIEDNRTDLDVEIGVLRERLQREG</sequence>
<evidence type="ECO:0000256" key="2">
    <source>
        <dbReference type="SAM" id="Phobius"/>
    </source>
</evidence>
<feature type="transmembrane region" description="Helical" evidence="2">
    <location>
        <begin position="52"/>
        <end position="70"/>
    </location>
</feature>
<keyword evidence="4" id="KW-1185">Reference proteome</keyword>
<feature type="transmembrane region" description="Helical" evidence="2">
    <location>
        <begin position="76"/>
        <end position="94"/>
    </location>
</feature>
<gene>
    <name evidence="3" type="ORF">QF092_18540</name>
</gene>
<keyword evidence="2" id="KW-0812">Transmembrane</keyword>
<dbReference type="EMBL" id="CP124535">
    <property type="protein sequence ID" value="WGV16217.1"/>
    <property type="molecule type" value="Genomic_DNA"/>
</dbReference>
<organism evidence="3 4">
    <name type="scientific">Fuscovulum ytuae</name>
    <dbReference type="NCBI Taxonomy" id="3042299"/>
    <lineage>
        <taxon>Bacteria</taxon>
        <taxon>Pseudomonadati</taxon>
        <taxon>Pseudomonadota</taxon>
        <taxon>Alphaproteobacteria</taxon>
        <taxon>Rhodobacterales</taxon>
        <taxon>Paracoccaceae</taxon>
        <taxon>Fuscovulum</taxon>
    </lineage>
</organism>
<feature type="region of interest" description="Disordered" evidence="1">
    <location>
        <begin position="1"/>
        <end position="46"/>
    </location>
</feature>
<dbReference type="InterPro" id="IPR018770">
    <property type="entry name" value="ChloroindolylP_hydrolase"/>
</dbReference>
<evidence type="ECO:0000256" key="1">
    <source>
        <dbReference type="SAM" id="MobiDB-lite"/>
    </source>
</evidence>
<keyword evidence="2" id="KW-0472">Membrane</keyword>
<dbReference type="Pfam" id="PF10112">
    <property type="entry name" value="Halogen_Hydrol"/>
    <property type="match status" value="1"/>
</dbReference>
<keyword evidence="2" id="KW-1133">Transmembrane helix</keyword>
<evidence type="ECO:0000313" key="4">
    <source>
        <dbReference type="Proteomes" id="UP001230978"/>
    </source>
</evidence>
<dbReference type="RefSeq" id="WP_281466342.1">
    <property type="nucleotide sequence ID" value="NZ_CP124535.1"/>
</dbReference>
<dbReference type="Proteomes" id="UP001230978">
    <property type="component" value="Chromosome"/>
</dbReference>
<feature type="compositionally biased region" description="Basic and acidic residues" evidence="1">
    <location>
        <begin position="13"/>
        <end position="24"/>
    </location>
</feature>